<evidence type="ECO:0000256" key="10">
    <source>
        <dbReference type="RuleBase" id="RU003835"/>
    </source>
</evidence>
<dbReference type="EMBL" id="CP016199">
    <property type="protein sequence ID" value="ASS37834.1"/>
    <property type="molecule type" value="Genomic_DNA"/>
</dbReference>
<dbReference type="PRINTS" id="PR00471">
    <property type="entry name" value="ACETATEKNASE"/>
</dbReference>
<keyword evidence="5 9" id="KW-0547">Nucleotide-binding</keyword>
<comment type="similarity">
    <text evidence="2 9 10">Belongs to the acetokinase family.</text>
</comment>
<evidence type="ECO:0000313" key="11">
    <source>
        <dbReference type="EMBL" id="ASS37834.1"/>
    </source>
</evidence>
<dbReference type="GO" id="GO:0005737">
    <property type="term" value="C:cytoplasm"/>
    <property type="evidence" value="ECO:0007669"/>
    <property type="project" value="UniProtKB-SubCell"/>
</dbReference>
<keyword evidence="6 9" id="KW-0418">Kinase</keyword>
<dbReference type="Proteomes" id="UP000214689">
    <property type="component" value="Chromosome"/>
</dbReference>
<dbReference type="GO" id="GO:0047761">
    <property type="term" value="F:butyrate kinase activity"/>
    <property type="evidence" value="ECO:0007669"/>
    <property type="project" value="UniProtKB-UniRule"/>
</dbReference>
<dbReference type="CDD" id="cd24011">
    <property type="entry name" value="ASKHA_NBD_BK"/>
    <property type="match status" value="1"/>
</dbReference>
<reference evidence="12" key="1">
    <citation type="submission" date="2016-05" db="EMBL/GenBank/DDBJ databases">
        <authorList>
            <person name="Holder M.E."/>
            <person name="Ajami N.J."/>
            <person name="Petrosino J.F."/>
        </authorList>
    </citation>
    <scope>NUCLEOTIDE SEQUENCE [LARGE SCALE GENOMIC DNA]</scope>
    <source>
        <strain evidence="12">ATCC 700696</strain>
    </source>
</reference>
<dbReference type="OrthoDB" id="9771859at2"/>
<dbReference type="NCBIfam" id="NF002834">
    <property type="entry name" value="PRK03011.1-5"/>
    <property type="match status" value="1"/>
</dbReference>
<evidence type="ECO:0000256" key="8">
    <source>
        <dbReference type="ARBA" id="ARBA00048596"/>
    </source>
</evidence>
<dbReference type="PANTHER" id="PTHR21060">
    <property type="entry name" value="ACETATE KINASE"/>
    <property type="match status" value="1"/>
</dbReference>
<dbReference type="AlphaFoldDB" id="A0A223AS89"/>
<evidence type="ECO:0000256" key="1">
    <source>
        <dbReference type="ARBA" id="ARBA00004496"/>
    </source>
</evidence>
<dbReference type="GO" id="GO:0006083">
    <property type="term" value="P:acetate metabolic process"/>
    <property type="evidence" value="ECO:0007669"/>
    <property type="project" value="TreeGrafter"/>
</dbReference>
<dbReference type="Gene3D" id="3.30.420.40">
    <property type="match status" value="2"/>
</dbReference>
<evidence type="ECO:0000256" key="2">
    <source>
        <dbReference type="ARBA" id="ARBA00008748"/>
    </source>
</evidence>
<dbReference type="InterPro" id="IPR000890">
    <property type="entry name" value="Aliphatic_acid_kin_short-chain"/>
</dbReference>
<comment type="subcellular location">
    <subcellularLocation>
        <location evidence="1 9">Cytoplasm</location>
    </subcellularLocation>
</comment>
<dbReference type="GO" id="GO:0005524">
    <property type="term" value="F:ATP binding"/>
    <property type="evidence" value="ECO:0007669"/>
    <property type="project" value="UniProtKB-KW"/>
</dbReference>
<dbReference type="GO" id="GO:0008776">
    <property type="term" value="F:acetate kinase activity"/>
    <property type="evidence" value="ECO:0007669"/>
    <property type="project" value="TreeGrafter"/>
</dbReference>
<sequence>MDKKIYNIVAINPGSTSTKFGFYHNCEKVFIENIYHKKEELSQFGSIQEQLSYRKLFVENRCACNGVNLKEVDAFVGRGGGLLPSTSGVYCINDKIIYDCETAASGVHHPALLASQIARQLANKYDAKAYIVNPPDTDEFQDLARVTGIKGIYRDSHVHCLNQKEVARRYCLEKGINYNESNFIICHLGGGVSITAHQKGRMIDSNDNLIGDGPMTPLRAGTIPAKKLIDMAFSGEYTHEELEDLIVRNSGLSSHLGTSDVQEIMRRIEEDNDEYAKLVLDAMIYQFAKAVGEYACVLKGDIDAILITGGLARSEYIVRSLEKYVDWISETWVMPGEWEIAALASGAYQAMTNQVDVLTYTGVPVFRGFHSLKYHL</sequence>
<evidence type="ECO:0000256" key="6">
    <source>
        <dbReference type="ARBA" id="ARBA00022777"/>
    </source>
</evidence>
<dbReference type="InterPro" id="IPR023865">
    <property type="entry name" value="Aliphatic_acid_kinase_CS"/>
</dbReference>
<keyword evidence="12" id="KW-1185">Reference proteome</keyword>
<dbReference type="NCBIfam" id="TIGR02707">
    <property type="entry name" value="butyr_kinase"/>
    <property type="match status" value="1"/>
</dbReference>
<accession>A0A223AS89</accession>
<evidence type="ECO:0000256" key="3">
    <source>
        <dbReference type="ARBA" id="ARBA00022490"/>
    </source>
</evidence>
<dbReference type="InterPro" id="IPR043129">
    <property type="entry name" value="ATPase_NBD"/>
</dbReference>
<dbReference type="InterPro" id="IPR011245">
    <property type="entry name" value="Butyrate_kin"/>
</dbReference>
<keyword evidence="3 9" id="KW-0963">Cytoplasm</keyword>
<evidence type="ECO:0000256" key="5">
    <source>
        <dbReference type="ARBA" id="ARBA00022741"/>
    </source>
</evidence>
<evidence type="ECO:0000256" key="4">
    <source>
        <dbReference type="ARBA" id="ARBA00022679"/>
    </source>
</evidence>
<keyword evidence="4 9" id="KW-0808">Transferase</keyword>
<evidence type="ECO:0000313" key="12">
    <source>
        <dbReference type="Proteomes" id="UP000214689"/>
    </source>
</evidence>
<dbReference type="RefSeq" id="WP_094234064.1">
    <property type="nucleotide sequence ID" value="NZ_CP016199.1"/>
</dbReference>
<dbReference type="PROSITE" id="PS01075">
    <property type="entry name" value="ACETATE_KINASE_1"/>
    <property type="match status" value="1"/>
</dbReference>
<protein>
    <recommendedName>
        <fullName evidence="9">Probable butyrate kinase</fullName>
        <shortName evidence="9">BK</shortName>
        <ecNumber evidence="9">2.7.2.7</ecNumber>
    </recommendedName>
    <alternativeName>
        <fullName evidence="9">Branched-chain carboxylic acid kinase</fullName>
    </alternativeName>
</protein>
<evidence type="ECO:0000256" key="7">
    <source>
        <dbReference type="ARBA" id="ARBA00022840"/>
    </source>
</evidence>
<name>A0A223AS89_9FIRM</name>
<keyword evidence="7 9" id="KW-0067">ATP-binding</keyword>
<organism evidence="11 12">
    <name type="scientific">Mogibacterium pumilum</name>
    <dbReference type="NCBI Taxonomy" id="86332"/>
    <lineage>
        <taxon>Bacteria</taxon>
        <taxon>Bacillati</taxon>
        <taxon>Bacillota</taxon>
        <taxon>Clostridia</taxon>
        <taxon>Peptostreptococcales</taxon>
        <taxon>Anaerovoracaceae</taxon>
        <taxon>Mogibacterium</taxon>
    </lineage>
</organism>
<dbReference type="HAMAP" id="MF_00542">
    <property type="entry name" value="Butyrate_kinase"/>
    <property type="match status" value="1"/>
</dbReference>
<dbReference type="PROSITE" id="PS01076">
    <property type="entry name" value="ACETATE_KINASE_2"/>
    <property type="match status" value="1"/>
</dbReference>
<proteinExistence type="inferred from homology"/>
<dbReference type="EC" id="2.7.2.7" evidence="9"/>
<dbReference type="PIRSF" id="PIRSF036458">
    <property type="entry name" value="Butyrate_kin"/>
    <property type="match status" value="1"/>
</dbReference>
<comment type="catalytic activity">
    <reaction evidence="8 9">
        <text>butanoate + ATP = butanoyl phosphate + ADP</text>
        <dbReference type="Rhea" id="RHEA:13585"/>
        <dbReference type="ChEBI" id="CHEBI:17968"/>
        <dbReference type="ChEBI" id="CHEBI:30616"/>
        <dbReference type="ChEBI" id="CHEBI:58079"/>
        <dbReference type="ChEBI" id="CHEBI:456216"/>
        <dbReference type="EC" id="2.7.2.7"/>
    </reaction>
</comment>
<dbReference type="SUPFAM" id="SSF53067">
    <property type="entry name" value="Actin-like ATPase domain"/>
    <property type="match status" value="2"/>
</dbReference>
<evidence type="ECO:0000256" key="9">
    <source>
        <dbReference type="HAMAP-Rule" id="MF_00542"/>
    </source>
</evidence>
<dbReference type="Pfam" id="PF00871">
    <property type="entry name" value="Acetate_kinase"/>
    <property type="match status" value="1"/>
</dbReference>
<gene>
    <name evidence="9" type="primary">buk</name>
    <name evidence="11" type="ORF">AXF17_04800</name>
</gene>
<dbReference type="PANTHER" id="PTHR21060:SF3">
    <property type="entry name" value="BUTYRATE KINASE 2-RELATED"/>
    <property type="match status" value="1"/>
</dbReference>